<comment type="caution">
    <text evidence="1">The sequence shown here is derived from an EMBL/GenBank/DDBJ whole genome shotgun (WGS) entry which is preliminary data.</text>
</comment>
<evidence type="ECO:0000313" key="1">
    <source>
        <dbReference type="EMBL" id="NML42299.1"/>
    </source>
</evidence>
<dbReference type="InterPro" id="IPR006311">
    <property type="entry name" value="TAT_signal"/>
</dbReference>
<dbReference type="EMBL" id="JABBFX010000001">
    <property type="protein sequence ID" value="NML42299.1"/>
    <property type="molecule type" value="Genomic_DNA"/>
</dbReference>
<accession>A0A848GYB0</accession>
<gene>
    <name evidence="1" type="ORF">HHL11_00965</name>
</gene>
<dbReference type="InterPro" id="IPR027056">
    <property type="entry name" value="Gluconate_2DH_su3"/>
</dbReference>
<protein>
    <submittedName>
        <fullName evidence="1">Gluconate 2-dehydrogenase subunit 3 family protein</fullName>
    </submittedName>
</protein>
<dbReference type="RefSeq" id="WP_169416516.1">
    <property type="nucleotide sequence ID" value="NZ_JABBFX010000001.1"/>
</dbReference>
<dbReference type="AlphaFoldDB" id="A0A848GYB0"/>
<evidence type="ECO:0000313" key="2">
    <source>
        <dbReference type="Proteomes" id="UP000541185"/>
    </source>
</evidence>
<dbReference type="Pfam" id="PF13618">
    <property type="entry name" value="Gluconate_2-dh3"/>
    <property type="match status" value="1"/>
</dbReference>
<proteinExistence type="predicted"/>
<reference evidence="1 2" key="1">
    <citation type="submission" date="2020-04" db="EMBL/GenBank/DDBJ databases">
        <title>Ramlibacter sp. G-1-2-2 isolated from soil.</title>
        <authorList>
            <person name="Dahal R.H."/>
        </authorList>
    </citation>
    <scope>NUCLEOTIDE SEQUENCE [LARGE SCALE GENOMIC DNA]</scope>
    <source>
        <strain evidence="1 2">G-1-2-2</strain>
    </source>
</reference>
<name>A0A848GYB0_9BURK</name>
<dbReference type="Proteomes" id="UP000541185">
    <property type="component" value="Unassembled WGS sequence"/>
</dbReference>
<sequence>MTTDSAPVRITRRRLLSAGAVLPVAATAASQLIRRDMPWQEGTAAEPTAATQASQGNQYAFLAAAEAAFVEAAVARIIPHDELGPGALEAGAAVFIDRQLAGEFGRGERWYMQGPWAKGEKTQGYQTRMTPANLYRAAIREIDAAVGHEGKAASFAKLAVAEQDRWLKDLEDGKPQLPTADAKTFFTMLLQNTLEGFWSDPVYGGNRDMAGWKLIGFPGAHYDYTAYVGKHGEAFPLPPTGLGGRPAWRKEGSNG</sequence>
<keyword evidence="2" id="KW-1185">Reference proteome</keyword>
<organism evidence="1 2">
    <name type="scientific">Ramlibacter agri</name>
    <dbReference type="NCBI Taxonomy" id="2728837"/>
    <lineage>
        <taxon>Bacteria</taxon>
        <taxon>Pseudomonadati</taxon>
        <taxon>Pseudomonadota</taxon>
        <taxon>Betaproteobacteria</taxon>
        <taxon>Burkholderiales</taxon>
        <taxon>Comamonadaceae</taxon>
        <taxon>Ramlibacter</taxon>
    </lineage>
</organism>
<dbReference type="PROSITE" id="PS51318">
    <property type="entry name" value="TAT"/>
    <property type="match status" value="1"/>
</dbReference>